<dbReference type="InterPro" id="IPR002559">
    <property type="entry name" value="Transposase_11"/>
</dbReference>
<dbReference type="STRING" id="1121959.SAMN02746009_03436"/>
<evidence type="ECO:0000259" key="2">
    <source>
        <dbReference type="Pfam" id="PF13340"/>
    </source>
</evidence>
<protein>
    <submittedName>
        <fullName evidence="3">Transposase, IS4 family</fullName>
    </submittedName>
</protein>
<dbReference type="NCBIfam" id="NF033580">
    <property type="entry name" value="transpos_IS5_3"/>
    <property type="match status" value="1"/>
</dbReference>
<dbReference type="Proteomes" id="UP000183947">
    <property type="component" value="Unassembled WGS sequence"/>
</dbReference>
<dbReference type="EMBL" id="FRAS01000022">
    <property type="protein sequence ID" value="SHL81939.1"/>
    <property type="molecule type" value="Genomic_DNA"/>
</dbReference>
<evidence type="ECO:0000259" key="1">
    <source>
        <dbReference type="Pfam" id="PF01609"/>
    </source>
</evidence>
<dbReference type="PANTHER" id="PTHR30007:SF0">
    <property type="entry name" value="TRANSPOSASE"/>
    <property type="match status" value="1"/>
</dbReference>
<dbReference type="GO" id="GO:0003677">
    <property type="term" value="F:DNA binding"/>
    <property type="evidence" value="ECO:0007669"/>
    <property type="project" value="InterPro"/>
</dbReference>
<dbReference type="PANTHER" id="PTHR30007">
    <property type="entry name" value="PHP DOMAIN PROTEIN"/>
    <property type="match status" value="1"/>
</dbReference>
<reference evidence="4" key="1">
    <citation type="submission" date="2016-11" db="EMBL/GenBank/DDBJ databases">
        <authorList>
            <person name="Varghese N."/>
            <person name="Submissions S."/>
        </authorList>
    </citation>
    <scope>NUCLEOTIDE SEQUENCE [LARGE SCALE GENOMIC DNA]</scope>
    <source>
        <strain evidence="4">DSM 18569</strain>
    </source>
</reference>
<proteinExistence type="predicted"/>
<sequence>MDLRAKLAGMEVPRRAYPSDVTDDEWGFLLPYLLLVREDAGQRQYPLRELFNALRYVVRTGCTWRYLPHDLPPWATCYQQWARWRDARVFEALTDDLRQVLRLNEARPADASAVIFDSRTLQSTPESGHRAGYDGAKRRKGSKVHVAVDTLGHLLAAVVTPANAQDRAQVGALAEEVQVASGQSVTLAYADQGYTGEVPAQAAEQHGIDLQVVKLGHTKRGFVLLPRRWVVERSLSWSARYKRLARDYERLAVSLQQLHYLAFVGLMLAKATSLNLLSGA</sequence>
<feature type="domain" description="Transposase IS4-like" evidence="1">
    <location>
        <begin position="110"/>
        <end position="263"/>
    </location>
</feature>
<dbReference type="GO" id="GO:0006313">
    <property type="term" value="P:DNA transposition"/>
    <property type="evidence" value="ECO:0007669"/>
    <property type="project" value="InterPro"/>
</dbReference>
<evidence type="ECO:0000313" key="3">
    <source>
        <dbReference type="EMBL" id="SHL81939.1"/>
    </source>
</evidence>
<name>A0A1M7DRY2_9BACT</name>
<dbReference type="Pfam" id="PF13340">
    <property type="entry name" value="DUF4096"/>
    <property type="match status" value="1"/>
</dbReference>
<feature type="domain" description="Insertion element IS402-like" evidence="2">
    <location>
        <begin position="21"/>
        <end position="93"/>
    </location>
</feature>
<dbReference type="InterPro" id="IPR025161">
    <property type="entry name" value="IS402-like_dom"/>
</dbReference>
<evidence type="ECO:0000313" key="4">
    <source>
        <dbReference type="Proteomes" id="UP000183947"/>
    </source>
</evidence>
<dbReference type="GO" id="GO:0004803">
    <property type="term" value="F:transposase activity"/>
    <property type="evidence" value="ECO:0007669"/>
    <property type="project" value="InterPro"/>
</dbReference>
<dbReference type="Pfam" id="PF01609">
    <property type="entry name" value="DDE_Tnp_1"/>
    <property type="match status" value="1"/>
</dbReference>
<gene>
    <name evidence="3" type="ORF">SAMN02746009_03436</name>
</gene>
<organism evidence="3 4">
    <name type="scientific">Hymenobacter psychrotolerans DSM 18569</name>
    <dbReference type="NCBI Taxonomy" id="1121959"/>
    <lineage>
        <taxon>Bacteria</taxon>
        <taxon>Pseudomonadati</taxon>
        <taxon>Bacteroidota</taxon>
        <taxon>Cytophagia</taxon>
        <taxon>Cytophagales</taxon>
        <taxon>Hymenobacteraceae</taxon>
        <taxon>Hymenobacter</taxon>
    </lineage>
</organism>
<keyword evidence="4" id="KW-1185">Reference proteome</keyword>
<dbReference type="AlphaFoldDB" id="A0A1M7DRY2"/>
<accession>A0A1M7DRY2</accession>